<sequence length="250" mass="28978">MTNPLQYNINKPEKPLSDFVYCYSSLQNISNFTEGVIVPNGKIDLLFCKTTDNRFQIMLMGLETKPKPMPKLKVETFFAISFNPLALEYVFHESIAEFVDSGKELPNDFWDFSINDLDDFDAFCKKASQKIQSLLSSKIDSKKLQLFELIFATDGEVNIKDLSEKVSWSERQINRYFNQQLGISLKTYCSILRFQASLHHIKDGKLSPQLNFTDQSHFIKEIKKLSGVSPKELFKNQNDRFLQFLVYHAK</sequence>
<name>A0A3E0EU60_9FLAO</name>
<evidence type="ECO:0000313" key="3">
    <source>
        <dbReference type="Proteomes" id="UP000257136"/>
    </source>
</evidence>
<dbReference type="InterPro" id="IPR046532">
    <property type="entry name" value="DUF6597"/>
</dbReference>
<dbReference type="OrthoDB" id="635259at2"/>
<comment type="caution">
    <text evidence="2">The sequence shown here is derived from an EMBL/GenBank/DDBJ whole genome shotgun (WGS) entry which is preliminary data.</text>
</comment>
<dbReference type="Pfam" id="PF20240">
    <property type="entry name" value="DUF6597"/>
    <property type="match status" value="1"/>
</dbReference>
<dbReference type="Gene3D" id="1.10.10.60">
    <property type="entry name" value="Homeodomain-like"/>
    <property type="match status" value="1"/>
</dbReference>
<protein>
    <submittedName>
        <fullName evidence="2">AraC-like DNA-binding protein</fullName>
    </submittedName>
</protein>
<keyword evidence="2" id="KW-0238">DNA-binding</keyword>
<keyword evidence="3" id="KW-1185">Reference proteome</keyword>
<gene>
    <name evidence="2" type="ORF">C8P67_101179</name>
</gene>
<dbReference type="InterPro" id="IPR018060">
    <property type="entry name" value="HTH_AraC"/>
</dbReference>
<dbReference type="GO" id="GO:0003700">
    <property type="term" value="F:DNA-binding transcription factor activity"/>
    <property type="evidence" value="ECO:0007669"/>
    <property type="project" value="InterPro"/>
</dbReference>
<reference evidence="2 3" key="1">
    <citation type="submission" date="2018-08" db="EMBL/GenBank/DDBJ databases">
        <title>Genomic Encyclopedia of Archaeal and Bacterial Type Strains, Phase II (KMG-II): from individual species to whole genera.</title>
        <authorList>
            <person name="Goeker M."/>
        </authorList>
    </citation>
    <scope>NUCLEOTIDE SEQUENCE [LARGE SCALE GENOMIC DNA]</scope>
    <source>
        <strain evidence="2 3">DSM 100880</strain>
    </source>
</reference>
<organism evidence="2 3">
    <name type="scientific">Flavobacterium aquicola</name>
    <dbReference type="NCBI Taxonomy" id="1682742"/>
    <lineage>
        <taxon>Bacteria</taxon>
        <taxon>Pseudomonadati</taxon>
        <taxon>Bacteroidota</taxon>
        <taxon>Flavobacteriia</taxon>
        <taxon>Flavobacteriales</taxon>
        <taxon>Flavobacteriaceae</taxon>
        <taxon>Flavobacterium</taxon>
    </lineage>
</organism>
<dbReference type="PROSITE" id="PS01124">
    <property type="entry name" value="HTH_ARAC_FAMILY_2"/>
    <property type="match status" value="1"/>
</dbReference>
<dbReference type="Proteomes" id="UP000257136">
    <property type="component" value="Unassembled WGS sequence"/>
</dbReference>
<proteinExistence type="predicted"/>
<dbReference type="EMBL" id="QUNI01000001">
    <property type="protein sequence ID" value="REH01698.1"/>
    <property type="molecule type" value="Genomic_DNA"/>
</dbReference>
<dbReference type="Pfam" id="PF12833">
    <property type="entry name" value="HTH_18"/>
    <property type="match status" value="1"/>
</dbReference>
<dbReference type="GO" id="GO:0043565">
    <property type="term" value="F:sequence-specific DNA binding"/>
    <property type="evidence" value="ECO:0007669"/>
    <property type="project" value="InterPro"/>
</dbReference>
<accession>A0A3E0EU60</accession>
<dbReference type="RefSeq" id="WP_115809411.1">
    <property type="nucleotide sequence ID" value="NZ_QUNI01000001.1"/>
</dbReference>
<evidence type="ECO:0000313" key="2">
    <source>
        <dbReference type="EMBL" id="REH01698.1"/>
    </source>
</evidence>
<evidence type="ECO:0000259" key="1">
    <source>
        <dbReference type="PROSITE" id="PS01124"/>
    </source>
</evidence>
<feature type="domain" description="HTH araC/xylS-type" evidence="1">
    <location>
        <begin position="141"/>
        <end position="236"/>
    </location>
</feature>
<dbReference type="AlphaFoldDB" id="A0A3E0EU60"/>
<dbReference type="SMART" id="SM00342">
    <property type="entry name" value="HTH_ARAC"/>
    <property type="match status" value="1"/>
</dbReference>